<dbReference type="Proteomes" id="UP000199354">
    <property type="component" value="Unassembled WGS sequence"/>
</dbReference>
<dbReference type="PROSITE" id="PS50109">
    <property type="entry name" value="HIS_KIN"/>
    <property type="match status" value="1"/>
</dbReference>
<dbReference type="STRING" id="490189.SAMN02927903_02426"/>
<dbReference type="Pfam" id="PF01590">
    <property type="entry name" value="GAF"/>
    <property type="match status" value="1"/>
</dbReference>
<dbReference type="Gene3D" id="3.30.565.10">
    <property type="entry name" value="Histidine kinase-like ATPase, C-terminal domain"/>
    <property type="match status" value="1"/>
</dbReference>
<sequence length="414" mass="46895">MKKSKISDDLLFTQRHFDLLARLYKSSLDDYGSVADIHKAITETVAFGLDLARVSYWKILSNKLVCQTLFDASVAKHTTDKDLLASELPVYFNALKEGIAIVANDARTNEFTKELTDVYLIPRGISDMLDLPIREDGQLVGVLCCERCGVSQRWSEADLAFARAAADMMMLLLEQNRHRETQRETERLYNISKRLNEKLLDYTYIISHNIRSNTSNMSMLMDLIDDTEQYDEKLEYLKLLRDSSNKLSETIHYLNETISIQLDSKERTVRLNLKSALEKTLLGVNGIIKKEHATINISVPPEMTLKTIPSYFESIMFNLLTNAIKYRSPDRAPQIDISAKKIKGKTEILVKDNGLGIDMVRNRNKIFGMYKTFHAHPDAVGLGLFMSKNHVDALGGSIEVDSTPGKGTTFKVVL</sequence>
<dbReference type="InterPro" id="IPR004358">
    <property type="entry name" value="Sig_transdc_His_kin-like_C"/>
</dbReference>
<keyword evidence="5 7" id="KW-0418">Kinase</keyword>
<accession>A0A1G5IWX4</accession>
<evidence type="ECO:0000256" key="5">
    <source>
        <dbReference type="ARBA" id="ARBA00022777"/>
    </source>
</evidence>
<dbReference type="InterPro" id="IPR003018">
    <property type="entry name" value="GAF"/>
</dbReference>
<dbReference type="RefSeq" id="WP_091144184.1">
    <property type="nucleotide sequence ID" value="NZ_FMVF01000011.1"/>
</dbReference>
<dbReference type="AlphaFoldDB" id="A0A1G5IWX4"/>
<keyword evidence="3" id="KW-0597">Phosphoprotein</keyword>
<comment type="catalytic activity">
    <reaction evidence="1">
        <text>ATP + protein L-histidine = ADP + protein N-phospho-L-histidine.</text>
        <dbReference type="EC" id="2.7.13.3"/>
    </reaction>
</comment>
<dbReference type="PANTHER" id="PTHR43304:SF1">
    <property type="entry name" value="PAC DOMAIN-CONTAINING PROTEIN"/>
    <property type="match status" value="1"/>
</dbReference>
<evidence type="ECO:0000256" key="4">
    <source>
        <dbReference type="ARBA" id="ARBA00022679"/>
    </source>
</evidence>
<keyword evidence="4" id="KW-0808">Transferase</keyword>
<evidence type="ECO:0000313" key="7">
    <source>
        <dbReference type="EMBL" id="SCY80129.1"/>
    </source>
</evidence>
<evidence type="ECO:0000256" key="2">
    <source>
        <dbReference type="ARBA" id="ARBA00012438"/>
    </source>
</evidence>
<organism evidence="7 8">
    <name type="scientific">Flavobacterium caeni</name>
    <dbReference type="NCBI Taxonomy" id="490189"/>
    <lineage>
        <taxon>Bacteria</taxon>
        <taxon>Pseudomonadati</taxon>
        <taxon>Bacteroidota</taxon>
        <taxon>Flavobacteriia</taxon>
        <taxon>Flavobacteriales</taxon>
        <taxon>Flavobacteriaceae</taxon>
        <taxon>Flavobacterium</taxon>
    </lineage>
</organism>
<dbReference type="EMBL" id="FMVF01000011">
    <property type="protein sequence ID" value="SCY80129.1"/>
    <property type="molecule type" value="Genomic_DNA"/>
</dbReference>
<dbReference type="InterPro" id="IPR036890">
    <property type="entry name" value="HATPase_C_sf"/>
</dbReference>
<dbReference type="OrthoDB" id="5522855at2"/>
<dbReference type="PANTHER" id="PTHR43304">
    <property type="entry name" value="PHYTOCHROME-LIKE PROTEIN CPH1"/>
    <property type="match status" value="1"/>
</dbReference>
<feature type="domain" description="Histidine kinase" evidence="6">
    <location>
        <begin position="205"/>
        <end position="414"/>
    </location>
</feature>
<evidence type="ECO:0000259" key="6">
    <source>
        <dbReference type="PROSITE" id="PS50109"/>
    </source>
</evidence>
<gene>
    <name evidence="7" type="ORF">SAMN02927903_02426</name>
</gene>
<dbReference type="InterPro" id="IPR052162">
    <property type="entry name" value="Sensor_kinase/Photoreceptor"/>
</dbReference>
<dbReference type="InterPro" id="IPR005467">
    <property type="entry name" value="His_kinase_dom"/>
</dbReference>
<dbReference type="PRINTS" id="PR00344">
    <property type="entry name" value="BCTRLSENSOR"/>
</dbReference>
<proteinExistence type="predicted"/>
<dbReference type="EC" id="2.7.13.3" evidence="2"/>
<name>A0A1G5IWX4_9FLAO</name>
<dbReference type="Gene3D" id="3.30.450.40">
    <property type="match status" value="1"/>
</dbReference>
<dbReference type="InterPro" id="IPR029016">
    <property type="entry name" value="GAF-like_dom_sf"/>
</dbReference>
<dbReference type="GO" id="GO:0004673">
    <property type="term" value="F:protein histidine kinase activity"/>
    <property type="evidence" value="ECO:0007669"/>
    <property type="project" value="UniProtKB-EC"/>
</dbReference>
<dbReference type="SMART" id="SM00065">
    <property type="entry name" value="GAF"/>
    <property type="match status" value="1"/>
</dbReference>
<protein>
    <recommendedName>
        <fullName evidence="2">histidine kinase</fullName>
        <ecNumber evidence="2">2.7.13.3</ecNumber>
    </recommendedName>
</protein>
<keyword evidence="8" id="KW-1185">Reference proteome</keyword>
<dbReference type="SUPFAM" id="SSF55781">
    <property type="entry name" value="GAF domain-like"/>
    <property type="match status" value="1"/>
</dbReference>
<dbReference type="InterPro" id="IPR003594">
    <property type="entry name" value="HATPase_dom"/>
</dbReference>
<dbReference type="SUPFAM" id="SSF55874">
    <property type="entry name" value="ATPase domain of HSP90 chaperone/DNA topoisomerase II/histidine kinase"/>
    <property type="match status" value="1"/>
</dbReference>
<evidence type="ECO:0000313" key="8">
    <source>
        <dbReference type="Proteomes" id="UP000199354"/>
    </source>
</evidence>
<dbReference type="Pfam" id="PF02518">
    <property type="entry name" value="HATPase_c"/>
    <property type="match status" value="1"/>
</dbReference>
<evidence type="ECO:0000256" key="1">
    <source>
        <dbReference type="ARBA" id="ARBA00000085"/>
    </source>
</evidence>
<dbReference type="SMART" id="SM00387">
    <property type="entry name" value="HATPase_c"/>
    <property type="match status" value="1"/>
</dbReference>
<reference evidence="7 8" key="1">
    <citation type="submission" date="2016-10" db="EMBL/GenBank/DDBJ databases">
        <authorList>
            <person name="de Groot N.N."/>
        </authorList>
    </citation>
    <scope>NUCLEOTIDE SEQUENCE [LARGE SCALE GENOMIC DNA]</scope>
    <source>
        <strain evidence="7 8">CGMCC 1.7031</strain>
    </source>
</reference>
<evidence type="ECO:0000256" key="3">
    <source>
        <dbReference type="ARBA" id="ARBA00022553"/>
    </source>
</evidence>